<dbReference type="Proteomes" id="UP000177080">
    <property type="component" value="Unassembled WGS sequence"/>
</dbReference>
<feature type="domain" description="TGS" evidence="4">
    <location>
        <begin position="398"/>
        <end position="462"/>
    </location>
</feature>
<dbReference type="STRING" id="1797259.A2989_00195"/>
<organism evidence="5 6">
    <name type="scientific">Candidatus Amesbacteria bacterium RIFCSPLOWO2_01_FULL_48_25</name>
    <dbReference type="NCBI Taxonomy" id="1797259"/>
    <lineage>
        <taxon>Bacteria</taxon>
        <taxon>Candidatus Amesiibacteriota</taxon>
    </lineage>
</organism>
<dbReference type="FunFam" id="1.10.3210.10:FF:000001">
    <property type="entry name" value="GTP pyrophosphokinase RelA"/>
    <property type="match status" value="1"/>
</dbReference>
<evidence type="ECO:0008006" key="7">
    <source>
        <dbReference type="Google" id="ProtNLM"/>
    </source>
</evidence>
<evidence type="ECO:0000313" key="5">
    <source>
        <dbReference type="EMBL" id="OGD03238.1"/>
    </source>
</evidence>
<comment type="similarity">
    <text evidence="2">Belongs to the relA/spoT family.</text>
</comment>
<evidence type="ECO:0000313" key="6">
    <source>
        <dbReference type="Proteomes" id="UP000177080"/>
    </source>
</evidence>
<evidence type="ECO:0000259" key="3">
    <source>
        <dbReference type="PROSITE" id="PS51831"/>
    </source>
</evidence>
<dbReference type="InterPro" id="IPR004095">
    <property type="entry name" value="TGS"/>
</dbReference>
<proteinExistence type="inferred from homology"/>
<dbReference type="InterPro" id="IPR033655">
    <property type="entry name" value="TGS_RelA/SpoT"/>
</dbReference>
<dbReference type="CDD" id="cd05399">
    <property type="entry name" value="NT_Rel-Spo_like"/>
    <property type="match status" value="1"/>
</dbReference>
<dbReference type="PANTHER" id="PTHR21262">
    <property type="entry name" value="GUANOSINE-3',5'-BIS DIPHOSPHATE 3'-PYROPHOSPHOHYDROLASE"/>
    <property type="match status" value="1"/>
</dbReference>
<dbReference type="PANTHER" id="PTHR21262:SF31">
    <property type="entry name" value="GTP PYROPHOSPHOKINASE"/>
    <property type="match status" value="1"/>
</dbReference>
<dbReference type="InterPro" id="IPR007685">
    <property type="entry name" value="RelA_SpoT"/>
</dbReference>
<dbReference type="SMART" id="SM00471">
    <property type="entry name" value="HDc"/>
    <property type="match status" value="1"/>
</dbReference>
<feature type="domain" description="HD" evidence="3">
    <location>
        <begin position="46"/>
        <end position="146"/>
    </location>
</feature>
<dbReference type="FunFam" id="3.10.20.30:FF:000002">
    <property type="entry name" value="GTP pyrophosphokinase (RelA/SpoT)"/>
    <property type="match status" value="1"/>
</dbReference>
<dbReference type="Gene3D" id="1.10.3210.10">
    <property type="entry name" value="Hypothetical protein af1432"/>
    <property type="match status" value="1"/>
</dbReference>
<dbReference type="AlphaFoldDB" id="A0A1F4ZAI2"/>
<evidence type="ECO:0000259" key="4">
    <source>
        <dbReference type="PROSITE" id="PS51880"/>
    </source>
</evidence>
<accession>A0A1F4ZAI2</accession>
<evidence type="ECO:0000256" key="2">
    <source>
        <dbReference type="RuleBase" id="RU003847"/>
    </source>
</evidence>
<dbReference type="CDD" id="cd00077">
    <property type="entry name" value="HDc"/>
    <property type="match status" value="1"/>
</dbReference>
<comment type="caution">
    <text evidence="5">The sequence shown here is derived from an EMBL/GenBank/DDBJ whole genome shotgun (WGS) entry which is preliminary data.</text>
</comment>
<comment type="function">
    <text evidence="2">In eubacteria ppGpp (guanosine 3'-diphosphate 5'-diphosphate) is a mediator of the stringent response that coordinates a variety of cellular activities in response to changes in nutritional abundance.</text>
</comment>
<dbReference type="Gene3D" id="3.10.20.30">
    <property type="match status" value="1"/>
</dbReference>
<dbReference type="PROSITE" id="PS51880">
    <property type="entry name" value="TGS"/>
    <property type="match status" value="1"/>
</dbReference>
<dbReference type="GO" id="GO:0015969">
    <property type="term" value="P:guanosine tetraphosphate metabolic process"/>
    <property type="evidence" value="ECO:0007669"/>
    <property type="project" value="InterPro"/>
</dbReference>
<dbReference type="PROSITE" id="PS51831">
    <property type="entry name" value="HD"/>
    <property type="match status" value="1"/>
</dbReference>
<dbReference type="SUPFAM" id="SSF81271">
    <property type="entry name" value="TGS-like"/>
    <property type="match status" value="1"/>
</dbReference>
<dbReference type="CDD" id="cd01668">
    <property type="entry name" value="TGS_RSH"/>
    <property type="match status" value="1"/>
</dbReference>
<protein>
    <recommendedName>
        <fullName evidence="7">TGS domain-containing protein</fullName>
    </recommendedName>
</protein>
<comment type="pathway">
    <text evidence="1">Purine metabolism.</text>
</comment>
<dbReference type="InterPro" id="IPR012676">
    <property type="entry name" value="TGS-like"/>
</dbReference>
<dbReference type="InterPro" id="IPR003607">
    <property type="entry name" value="HD/PDEase_dom"/>
</dbReference>
<gene>
    <name evidence="5" type="ORF">A2989_00195</name>
</gene>
<dbReference type="SMART" id="SM00954">
    <property type="entry name" value="RelA_SpoT"/>
    <property type="match status" value="1"/>
</dbReference>
<dbReference type="InterPro" id="IPR006674">
    <property type="entry name" value="HD_domain"/>
</dbReference>
<dbReference type="SUPFAM" id="SSF81301">
    <property type="entry name" value="Nucleotidyltransferase"/>
    <property type="match status" value="1"/>
</dbReference>
<dbReference type="SUPFAM" id="SSF109604">
    <property type="entry name" value="HD-domain/PDEase-like"/>
    <property type="match status" value="1"/>
</dbReference>
<reference evidence="5 6" key="1">
    <citation type="journal article" date="2016" name="Nat. Commun.">
        <title>Thousands of microbial genomes shed light on interconnected biogeochemical processes in an aquifer system.</title>
        <authorList>
            <person name="Anantharaman K."/>
            <person name="Brown C.T."/>
            <person name="Hug L.A."/>
            <person name="Sharon I."/>
            <person name="Castelle C.J."/>
            <person name="Probst A.J."/>
            <person name="Thomas B.C."/>
            <person name="Singh A."/>
            <person name="Wilkins M.J."/>
            <person name="Karaoz U."/>
            <person name="Brodie E.L."/>
            <person name="Williams K.H."/>
            <person name="Hubbard S.S."/>
            <person name="Banfield J.F."/>
        </authorList>
    </citation>
    <scope>NUCLEOTIDE SEQUENCE [LARGE SCALE GENOMIC DNA]</scope>
</reference>
<dbReference type="GO" id="GO:0005886">
    <property type="term" value="C:plasma membrane"/>
    <property type="evidence" value="ECO:0007669"/>
    <property type="project" value="TreeGrafter"/>
</dbReference>
<dbReference type="NCBIfam" id="TIGR00691">
    <property type="entry name" value="spoT_relA"/>
    <property type="match status" value="1"/>
</dbReference>
<dbReference type="InterPro" id="IPR012675">
    <property type="entry name" value="Beta-grasp_dom_sf"/>
</dbReference>
<dbReference type="Pfam" id="PF02824">
    <property type="entry name" value="TGS"/>
    <property type="match status" value="1"/>
</dbReference>
<dbReference type="Gene3D" id="3.30.460.10">
    <property type="entry name" value="Beta Polymerase, domain 2"/>
    <property type="match status" value="1"/>
</dbReference>
<dbReference type="InterPro" id="IPR004811">
    <property type="entry name" value="RelA/Spo_fam"/>
</dbReference>
<dbReference type="EMBL" id="MEXN01000007">
    <property type="protein sequence ID" value="OGD03238.1"/>
    <property type="molecule type" value="Genomic_DNA"/>
</dbReference>
<sequence length="492" mass="55508">MNSLLSDLLSSLDKTPRAIDRDLVIRAWEFAATAHTGQKRKSGDDYITHPTAVAKTLALWNLDTSSVVAGLLHDTVEDGGATHQDLLQEFGPEITQIVDGVTKITNIHLAGTDKDELVENMRKMILVMARDLRVVLVKLADRLHNMQTLNYLSPEKQLKNAKETLELYAPLAERLGMGEIKGQLEDLAFPYVYQNEYSSLINLTKKLFAEGEKYIEKFRRELLSVLKPQIPQATVNIRHKHLYSLFRKLQRPEIDSDLTKIYDLAAARVLVSSVEQCYVALGIIHGKYHPVPYLGVSDFIANPKPNGYRSIHTKVFGPEGRIVELQIRTHQMHEQAEMGIAAHWHMSQLKSTGKLSSQDIDSGKFQVSDKLSWVRQLAAWQKEITDNDEYLKTLKFDALQHRNLVFSPIGDVYDLPRGATPIDYAYAVHSQLGHQAAGARVNGRLVPLNHKLANGDVVEIIIDRHRKSPSHEWLDFVVTTTARHSISKVLKS</sequence>
<dbReference type="InterPro" id="IPR043519">
    <property type="entry name" value="NT_sf"/>
</dbReference>
<name>A0A1F4ZAI2_9BACT</name>
<evidence type="ECO:0000256" key="1">
    <source>
        <dbReference type="ARBA" id="ARBA00025704"/>
    </source>
</evidence>
<dbReference type="Pfam" id="PF04607">
    <property type="entry name" value="RelA_SpoT"/>
    <property type="match status" value="1"/>
</dbReference>
<dbReference type="Pfam" id="PF13328">
    <property type="entry name" value="HD_4"/>
    <property type="match status" value="1"/>
</dbReference>